<feature type="domain" description="J" evidence="2">
    <location>
        <begin position="79"/>
        <end position="149"/>
    </location>
</feature>
<dbReference type="InterPro" id="IPR001623">
    <property type="entry name" value="DnaJ_domain"/>
</dbReference>
<protein>
    <recommendedName>
        <fullName evidence="2">J domain-containing protein</fullName>
    </recommendedName>
</protein>
<evidence type="ECO:0000259" key="2">
    <source>
        <dbReference type="PROSITE" id="PS50076"/>
    </source>
</evidence>
<sequence length="294" mass="33425">MSLKSSRSSISAANALVTSSSALRGPTALSQPIAWWRRPSSSPRGQQMRSYASVQETPLGANGNANNAPPNWPTSANPTPYEIFGFSKDAPYSKARFSQLVKLYHPDLHHHNSHDGIPHMTKLDRYRLVILANDILSNPEKRRKYDLYNIGWDKVTDPAIRCRAADRAWRQEPGNASRNATWEDWERWHQQRDGRKQEPVFASNGSFAALILIFVVAGTWTQVVYAGNHSLNMMDKRDQLHANVSRDLRLRNGETYALSKEGRVDHFLRQREYEKWGYDPPGHLLPASSVLPKR</sequence>
<dbReference type="PROSITE" id="PS50076">
    <property type="entry name" value="DNAJ_2"/>
    <property type="match status" value="1"/>
</dbReference>
<dbReference type="Pfam" id="PF00226">
    <property type="entry name" value="DnaJ"/>
    <property type="match status" value="1"/>
</dbReference>
<dbReference type="CDD" id="cd06257">
    <property type="entry name" value="DnaJ"/>
    <property type="match status" value="1"/>
</dbReference>
<gene>
    <name evidence="3" type="ORF">QBC38DRAFT_195973</name>
</gene>
<organism evidence="3 4">
    <name type="scientific">Podospora fimiseda</name>
    <dbReference type="NCBI Taxonomy" id="252190"/>
    <lineage>
        <taxon>Eukaryota</taxon>
        <taxon>Fungi</taxon>
        <taxon>Dikarya</taxon>
        <taxon>Ascomycota</taxon>
        <taxon>Pezizomycotina</taxon>
        <taxon>Sordariomycetes</taxon>
        <taxon>Sordariomycetidae</taxon>
        <taxon>Sordariales</taxon>
        <taxon>Podosporaceae</taxon>
        <taxon>Podospora</taxon>
    </lineage>
</organism>
<evidence type="ECO:0000256" key="1">
    <source>
        <dbReference type="SAM" id="Phobius"/>
    </source>
</evidence>
<feature type="transmembrane region" description="Helical" evidence="1">
    <location>
        <begin position="207"/>
        <end position="227"/>
    </location>
</feature>
<dbReference type="Gene3D" id="1.10.287.110">
    <property type="entry name" value="DnaJ domain"/>
    <property type="match status" value="1"/>
</dbReference>
<dbReference type="InterPro" id="IPR036869">
    <property type="entry name" value="J_dom_sf"/>
</dbReference>
<reference evidence="3" key="2">
    <citation type="submission" date="2023-05" db="EMBL/GenBank/DDBJ databases">
        <authorList>
            <consortium name="Lawrence Berkeley National Laboratory"/>
            <person name="Steindorff A."/>
            <person name="Hensen N."/>
            <person name="Bonometti L."/>
            <person name="Westerberg I."/>
            <person name="Brannstrom I.O."/>
            <person name="Guillou S."/>
            <person name="Cros-Aarteil S."/>
            <person name="Calhoun S."/>
            <person name="Haridas S."/>
            <person name="Kuo A."/>
            <person name="Mondo S."/>
            <person name="Pangilinan J."/>
            <person name="Riley R."/>
            <person name="Labutti K."/>
            <person name="Andreopoulos B."/>
            <person name="Lipzen A."/>
            <person name="Chen C."/>
            <person name="Yanf M."/>
            <person name="Daum C."/>
            <person name="Ng V."/>
            <person name="Clum A."/>
            <person name="Ohm R."/>
            <person name="Martin F."/>
            <person name="Silar P."/>
            <person name="Natvig D."/>
            <person name="Lalanne C."/>
            <person name="Gautier V."/>
            <person name="Ament-Velasquez S.L."/>
            <person name="Kruys A."/>
            <person name="Hutchinson M.I."/>
            <person name="Powell A.J."/>
            <person name="Barry K."/>
            <person name="Miller A.N."/>
            <person name="Grigoriev I.V."/>
            <person name="Debuchy R."/>
            <person name="Gladieux P."/>
            <person name="Thoren M.H."/>
            <person name="Johannesson H."/>
        </authorList>
    </citation>
    <scope>NUCLEOTIDE SEQUENCE</scope>
    <source>
        <strain evidence="3">CBS 990.96</strain>
    </source>
</reference>
<evidence type="ECO:0000313" key="4">
    <source>
        <dbReference type="Proteomes" id="UP001301958"/>
    </source>
</evidence>
<proteinExistence type="predicted"/>
<accession>A0AAN7BQK4</accession>
<dbReference type="AlphaFoldDB" id="A0AAN7BQK4"/>
<dbReference type="SUPFAM" id="SSF46565">
    <property type="entry name" value="Chaperone J-domain"/>
    <property type="match status" value="1"/>
</dbReference>
<dbReference type="EMBL" id="MU865333">
    <property type="protein sequence ID" value="KAK4227303.1"/>
    <property type="molecule type" value="Genomic_DNA"/>
</dbReference>
<keyword evidence="1" id="KW-0812">Transmembrane</keyword>
<keyword evidence="1" id="KW-0472">Membrane</keyword>
<keyword evidence="4" id="KW-1185">Reference proteome</keyword>
<keyword evidence="1" id="KW-1133">Transmembrane helix</keyword>
<name>A0AAN7BQK4_9PEZI</name>
<dbReference type="Proteomes" id="UP001301958">
    <property type="component" value="Unassembled WGS sequence"/>
</dbReference>
<evidence type="ECO:0000313" key="3">
    <source>
        <dbReference type="EMBL" id="KAK4227303.1"/>
    </source>
</evidence>
<comment type="caution">
    <text evidence="3">The sequence shown here is derived from an EMBL/GenBank/DDBJ whole genome shotgun (WGS) entry which is preliminary data.</text>
</comment>
<reference evidence="3" key="1">
    <citation type="journal article" date="2023" name="Mol. Phylogenet. Evol.">
        <title>Genome-scale phylogeny and comparative genomics of the fungal order Sordariales.</title>
        <authorList>
            <person name="Hensen N."/>
            <person name="Bonometti L."/>
            <person name="Westerberg I."/>
            <person name="Brannstrom I.O."/>
            <person name="Guillou S."/>
            <person name="Cros-Aarteil S."/>
            <person name="Calhoun S."/>
            <person name="Haridas S."/>
            <person name="Kuo A."/>
            <person name="Mondo S."/>
            <person name="Pangilinan J."/>
            <person name="Riley R."/>
            <person name="LaButti K."/>
            <person name="Andreopoulos B."/>
            <person name="Lipzen A."/>
            <person name="Chen C."/>
            <person name="Yan M."/>
            <person name="Daum C."/>
            <person name="Ng V."/>
            <person name="Clum A."/>
            <person name="Steindorff A."/>
            <person name="Ohm R.A."/>
            <person name="Martin F."/>
            <person name="Silar P."/>
            <person name="Natvig D.O."/>
            <person name="Lalanne C."/>
            <person name="Gautier V."/>
            <person name="Ament-Velasquez S.L."/>
            <person name="Kruys A."/>
            <person name="Hutchinson M.I."/>
            <person name="Powell A.J."/>
            <person name="Barry K."/>
            <person name="Miller A.N."/>
            <person name="Grigoriev I.V."/>
            <person name="Debuchy R."/>
            <person name="Gladieux P."/>
            <person name="Hiltunen Thoren M."/>
            <person name="Johannesson H."/>
        </authorList>
    </citation>
    <scope>NUCLEOTIDE SEQUENCE</scope>
    <source>
        <strain evidence="3">CBS 990.96</strain>
    </source>
</reference>